<feature type="domain" description="VTT" evidence="7">
    <location>
        <begin position="71"/>
        <end position="184"/>
    </location>
</feature>
<dbReference type="OrthoDB" id="9800167at2"/>
<keyword evidence="3 6" id="KW-0812">Transmembrane</keyword>
<gene>
    <name evidence="8" type="ORF">EDC57_0340</name>
</gene>
<protein>
    <recommendedName>
        <fullName evidence="6">TVP38/TMEM64 family membrane protein</fullName>
    </recommendedName>
</protein>
<evidence type="ECO:0000256" key="6">
    <source>
        <dbReference type="RuleBase" id="RU366058"/>
    </source>
</evidence>
<comment type="subcellular location">
    <subcellularLocation>
        <location evidence="1 6">Cell membrane</location>
        <topology evidence="1 6">Multi-pass membrane protein</topology>
    </subcellularLocation>
</comment>
<dbReference type="InterPro" id="IPR032816">
    <property type="entry name" value="VTT_dom"/>
</dbReference>
<keyword evidence="5 6" id="KW-0472">Membrane</keyword>
<feature type="transmembrane region" description="Helical" evidence="6">
    <location>
        <begin position="195"/>
        <end position="214"/>
    </location>
</feature>
<keyword evidence="9" id="KW-1185">Reference proteome</keyword>
<reference evidence="8 9" key="1">
    <citation type="submission" date="2018-11" db="EMBL/GenBank/DDBJ databases">
        <title>Genomic Encyclopedia of Type Strains, Phase IV (KMG-IV): sequencing the most valuable type-strain genomes for metagenomic binning, comparative biology and taxonomic classification.</title>
        <authorList>
            <person name="Goeker M."/>
        </authorList>
    </citation>
    <scope>NUCLEOTIDE SEQUENCE [LARGE SCALE GENOMIC DNA]</scope>
    <source>
        <strain evidence="8 9">DSM 100275</strain>
    </source>
</reference>
<name>A0A3N1Y9Z5_9GAMM</name>
<accession>A0A3N1Y9Z5</accession>
<dbReference type="InterPro" id="IPR015414">
    <property type="entry name" value="TMEM64"/>
</dbReference>
<evidence type="ECO:0000259" key="7">
    <source>
        <dbReference type="Pfam" id="PF09335"/>
    </source>
</evidence>
<feature type="transmembrane region" description="Helical" evidence="6">
    <location>
        <begin position="79"/>
        <end position="109"/>
    </location>
</feature>
<evidence type="ECO:0000256" key="4">
    <source>
        <dbReference type="ARBA" id="ARBA00022989"/>
    </source>
</evidence>
<comment type="caution">
    <text evidence="8">The sequence shown here is derived from an EMBL/GenBank/DDBJ whole genome shotgun (WGS) entry which is preliminary data.</text>
</comment>
<proteinExistence type="inferred from homology"/>
<dbReference type="Pfam" id="PF09335">
    <property type="entry name" value="VTT_dom"/>
    <property type="match status" value="1"/>
</dbReference>
<evidence type="ECO:0000256" key="2">
    <source>
        <dbReference type="ARBA" id="ARBA00022475"/>
    </source>
</evidence>
<comment type="similarity">
    <text evidence="6">Belongs to the TVP38/TMEM64 family.</text>
</comment>
<dbReference type="EMBL" id="RJVI01000001">
    <property type="protein sequence ID" value="ROR34442.1"/>
    <property type="molecule type" value="Genomic_DNA"/>
</dbReference>
<dbReference type="GO" id="GO:0005886">
    <property type="term" value="C:plasma membrane"/>
    <property type="evidence" value="ECO:0007669"/>
    <property type="project" value="UniProtKB-SubCell"/>
</dbReference>
<evidence type="ECO:0000313" key="8">
    <source>
        <dbReference type="EMBL" id="ROR34442.1"/>
    </source>
</evidence>
<evidence type="ECO:0000256" key="3">
    <source>
        <dbReference type="ARBA" id="ARBA00022692"/>
    </source>
</evidence>
<sequence>MTRSRLLVLAVLALLVAAFFALDLDRHLSLEALRGRQEALQALVATHPFASAAVYFGIYVLVTALSLPGAAVMTLAGGAVFGLVWGTVLVSFASTVGATLAFLVARFLLREAVQRRFGDRLAAVNAGIERDGAFYLFSLRLVPAFPFFVINLLMALTPIRARTFYWASQLGMLPGTVVYVNAGTQLAGLRSPGDILSPGLLLSFTALALFPLAARWALRALRRGGAVPS</sequence>
<feature type="transmembrane region" description="Helical" evidence="6">
    <location>
        <begin position="163"/>
        <end position="183"/>
    </location>
</feature>
<keyword evidence="2 6" id="KW-1003">Cell membrane</keyword>
<dbReference type="AlphaFoldDB" id="A0A3N1Y9Z5"/>
<evidence type="ECO:0000256" key="1">
    <source>
        <dbReference type="ARBA" id="ARBA00004651"/>
    </source>
</evidence>
<organism evidence="8 9">
    <name type="scientific">Inmirania thermothiophila</name>
    <dbReference type="NCBI Taxonomy" id="1750597"/>
    <lineage>
        <taxon>Bacteria</taxon>
        <taxon>Pseudomonadati</taxon>
        <taxon>Pseudomonadota</taxon>
        <taxon>Gammaproteobacteria</taxon>
        <taxon>Chromatiales</taxon>
        <taxon>Ectothiorhodospiraceae</taxon>
        <taxon>Inmirania</taxon>
    </lineage>
</organism>
<dbReference type="RefSeq" id="WP_123399619.1">
    <property type="nucleotide sequence ID" value="NZ_RJVI01000001.1"/>
</dbReference>
<evidence type="ECO:0000313" key="9">
    <source>
        <dbReference type="Proteomes" id="UP000276634"/>
    </source>
</evidence>
<dbReference type="PANTHER" id="PTHR12677">
    <property type="entry name" value="GOLGI APPARATUS MEMBRANE PROTEIN TVP38-RELATED"/>
    <property type="match status" value="1"/>
</dbReference>
<dbReference type="Proteomes" id="UP000276634">
    <property type="component" value="Unassembled WGS sequence"/>
</dbReference>
<keyword evidence="4 6" id="KW-1133">Transmembrane helix</keyword>
<dbReference type="PANTHER" id="PTHR12677:SF59">
    <property type="entry name" value="GOLGI APPARATUS MEMBRANE PROTEIN TVP38-RELATED"/>
    <property type="match status" value="1"/>
</dbReference>
<evidence type="ECO:0000256" key="5">
    <source>
        <dbReference type="ARBA" id="ARBA00023136"/>
    </source>
</evidence>
<feature type="transmembrane region" description="Helical" evidence="6">
    <location>
        <begin position="134"/>
        <end position="156"/>
    </location>
</feature>
<feature type="transmembrane region" description="Helical" evidence="6">
    <location>
        <begin position="45"/>
        <end position="67"/>
    </location>
</feature>